<accession>A0A199VS08</accession>
<dbReference type="Gene3D" id="3.90.550.50">
    <property type="match status" value="1"/>
</dbReference>
<dbReference type="InterPro" id="IPR006740">
    <property type="entry name" value="DUF604"/>
</dbReference>
<reference evidence="1 2" key="1">
    <citation type="journal article" date="2016" name="DNA Res.">
        <title>The draft genome of MD-2 pineapple using hybrid error correction of long reads.</title>
        <authorList>
            <person name="Redwan R.M."/>
            <person name="Saidin A."/>
            <person name="Kumar S.V."/>
        </authorList>
    </citation>
    <scope>NUCLEOTIDE SEQUENCE [LARGE SCALE GENOMIC DNA]</scope>
    <source>
        <strain evidence="2">cv. MD2</strain>
        <tissue evidence="1">Leaf</tissue>
    </source>
</reference>
<dbReference type="Proteomes" id="UP000092600">
    <property type="component" value="Unassembled WGS sequence"/>
</dbReference>
<evidence type="ECO:0000313" key="2">
    <source>
        <dbReference type="Proteomes" id="UP000092600"/>
    </source>
</evidence>
<dbReference type="Pfam" id="PF04646">
    <property type="entry name" value="DUF604"/>
    <property type="match status" value="1"/>
</dbReference>
<dbReference type="PANTHER" id="PTHR10811">
    <property type="entry name" value="FRINGE-RELATED"/>
    <property type="match status" value="1"/>
</dbReference>
<organism evidence="1 2">
    <name type="scientific">Ananas comosus</name>
    <name type="common">Pineapple</name>
    <name type="synonym">Ananas ananas</name>
    <dbReference type="NCBI Taxonomy" id="4615"/>
    <lineage>
        <taxon>Eukaryota</taxon>
        <taxon>Viridiplantae</taxon>
        <taxon>Streptophyta</taxon>
        <taxon>Embryophyta</taxon>
        <taxon>Tracheophyta</taxon>
        <taxon>Spermatophyta</taxon>
        <taxon>Magnoliopsida</taxon>
        <taxon>Liliopsida</taxon>
        <taxon>Poales</taxon>
        <taxon>Bromeliaceae</taxon>
        <taxon>Bromelioideae</taxon>
        <taxon>Ananas</taxon>
    </lineage>
</organism>
<gene>
    <name evidence="1" type="ORF">ACMD2_16806</name>
</gene>
<dbReference type="AlphaFoldDB" id="A0A199VS08"/>
<dbReference type="EMBL" id="LSRQ01001080">
    <property type="protein sequence ID" value="OAY79480.1"/>
    <property type="molecule type" value="Genomic_DNA"/>
</dbReference>
<name>A0A199VS08_ANACO</name>
<protein>
    <submittedName>
        <fullName evidence="1">Uncharacterized protein</fullName>
    </submittedName>
</protein>
<proteinExistence type="predicted"/>
<comment type="caution">
    <text evidence="1">The sequence shown here is derived from an EMBL/GenBank/DDBJ whole genome shotgun (WGS) entry which is preliminary data.</text>
</comment>
<evidence type="ECO:0000313" key="1">
    <source>
        <dbReference type="EMBL" id="OAY79480.1"/>
    </source>
</evidence>
<sequence length="483" mass="54240">MAHHPLRFSSLLRPLLLLSAALSLLLLLLLLLRSPSSPSTTTTSFAAAPPSTPETTKTSPLHLLFGIASSSRSFSRRREILRLWWRPGAARGVVFLDSPLPSSDDGDDRALPPTRVSADASRFPYSFRGGLRSAIRVARIVKELVDDPPGSSSSSDDDHGDVRWVVLGDDDTVFVLDNLVDTLAKYDWREWYYVGGRSEMADQNAKHSFGMAFGGGGIAISYPLARVLARVLDSFLMRYPHLYGSDARIYACLAELGVELSYEPGFHQIDLHGDISGLLTAHPLSPLISLHHFDRVAPLFPGMNHTMALKHFFKAVEVDPRGILQQTVCYDRLRSRTVSVSWGYAVQVFEGNQLLPDVLSVQKTFFPWKRGRNASSYGVYMFNTREYPRDQCQRPAIFFLKNMLVEKDRIQSNYSRHLSGKCLLSPNSARNLRIVTVNSQRLIRTIGKAPRRRCCNVLRSSSDIFMNIEIRKCKDDELIAMRP</sequence>
<dbReference type="FunFam" id="3.90.550.50:FF:000006">
    <property type="entry name" value="Fringe-related protein-like"/>
    <property type="match status" value="1"/>
</dbReference>
<dbReference type="STRING" id="4615.A0A199VS08"/>